<feature type="chain" id="PRO_5012535174" evidence="1">
    <location>
        <begin position="25"/>
        <end position="192"/>
    </location>
</feature>
<reference evidence="2 3" key="1">
    <citation type="submission" date="2017-06" db="EMBL/GenBank/DDBJ databases">
        <title>Herbaspirillum phytohormonus sp. nov., isolated from the root nodule of Robinia pseudoacacia in lead-zinc mine.</title>
        <authorList>
            <person name="Fan M."/>
            <person name="Lin Y."/>
        </authorList>
    </citation>
    <scope>NUCLEOTIDE SEQUENCE [LARGE SCALE GENOMIC DNA]</scope>
    <source>
        <strain evidence="2 3">HZ10</strain>
    </source>
</reference>
<dbReference type="EMBL" id="NJGU01000021">
    <property type="protein sequence ID" value="OWY26418.1"/>
    <property type="molecule type" value="Genomic_DNA"/>
</dbReference>
<dbReference type="Proteomes" id="UP000197596">
    <property type="component" value="Unassembled WGS sequence"/>
</dbReference>
<gene>
    <name evidence="2" type="ORF">CEJ42_24065</name>
</gene>
<evidence type="ECO:0000313" key="2">
    <source>
        <dbReference type="EMBL" id="OWY26418.1"/>
    </source>
</evidence>
<dbReference type="GO" id="GO:0051301">
    <property type="term" value="P:cell division"/>
    <property type="evidence" value="ECO:0007669"/>
    <property type="project" value="UniProtKB-KW"/>
</dbReference>
<protein>
    <submittedName>
        <fullName evidence="2">Cell division protein FtsI</fullName>
    </submittedName>
</protein>
<proteinExistence type="predicted"/>
<name>A0A246WKR6_9BURK</name>
<dbReference type="RefSeq" id="WP_088752790.1">
    <property type="nucleotide sequence ID" value="NZ_CP193789.1"/>
</dbReference>
<feature type="signal peptide" evidence="1">
    <location>
        <begin position="1"/>
        <end position="24"/>
    </location>
</feature>
<accession>A0A246WKR6</accession>
<evidence type="ECO:0000256" key="1">
    <source>
        <dbReference type="SAM" id="SignalP"/>
    </source>
</evidence>
<comment type="caution">
    <text evidence="2">The sequence shown here is derived from an EMBL/GenBank/DDBJ whole genome shotgun (WGS) entry which is preliminary data.</text>
</comment>
<sequence>MRTIITATLLATTLSGCVVTSTSALVDAASLVGYAASGVKSMTPNAPANPVVYNRDPIREVCIEWNGAVALSDFVPGLQGELQKHGVQSRVYDAGTQAMACPVTLTYTGYVKWDTKVFSDAYTPYLTYAALTLRRDGRVLATAQYRIGSFGQDKWASVGEKLSPLVDALLPGNPAIIADNTPDGTRSGASGY</sequence>
<evidence type="ECO:0000313" key="3">
    <source>
        <dbReference type="Proteomes" id="UP000197596"/>
    </source>
</evidence>
<dbReference type="AlphaFoldDB" id="A0A246WKR6"/>
<organism evidence="2 3">
    <name type="scientific">Herbaspirillum robiniae</name>
    <dbReference type="NCBI Taxonomy" id="2014887"/>
    <lineage>
        <taxon>Bacteria</taxon>
        <taxon>Pseudomonadati</taxon>
        <taxon>Pseudomonadota</taxon>
        <taxon>Betaproteobacteria</taxon>
        <taxon>Burkholderiales</taxon>
        <taxon>Oxalobacteraceae</taxon>
        <taxon>Herbaspirillum</taxon>
    </lineage>
</organism>
<keyword evidence="2" id="KW-0132">Cell division</keyword>
<keyword evidence="1" id="KW-0732">Signal</keyword>
<dbReference type="PROSITE" id="PS51257">
    <property type="entry name" value="PROKAR_LIPOPROTEIN"/>
    <property type="match status" value="1"/>
</dbReference>
<keyword evidence="2" id="KW-0131">Cell cycle</keyword>